<evidence type="ECO:0000313" key="1">
    <source>
        <dbReference type="EMBL" id="KMP01642.1"/>
    </source>
</evidence>
<reference evidence="2" key="1">
    <citation type="journal article" date="2010" name="Genome Res.">
        <title>Population genomic sequencing of Coccidioides fungi reveals recent hybridization and transposon control.</title>
        <authorList>
            <person name="Neafsey D.E."/>
            <person name="Barker B.M."/>
            <person name="Sharpton T.J."/>
            <person name="Stajich J.E."/>
            <person name="Park D.J."/>
            <person name="Whiston E."/>
            <person name="Hung C.-Y."/>
            <person name="McMahan C."/>
            <person name="White J."/>
            <person name="Sykes S."/>
            <person name="Heiman D."/>
            <person name="Young S."/>
            <person name="Zeng Q."/>
            <person name="Abouelleil A."/>
            <person name="Aftuck L."/>
            <person name="Bessette D."/>
            <person name="Brown A."/>
            <person name="FitzGerald M."/>
            <person name="Lui A."/>
            <person name="Macdonald J.P."/>
            <person name="Priest M."/>
            <person name="Orbach M.J."/>
            <person name="Galgiani J.N."/>
            <person name="Kirkland T.N."/>
            <person name="Cole G.T."/>
            <person name="Birren B.W."/>
            <person name="Henn M.R."/>
            <person name="Taylor J.W."/>
            <person name="Rounsley S.D."/>
        </authorList>
    </citation>
    <scope>NUCLEOTIDE SEQUENCE [LARGE SCALE GENOMIC DNA]</scope>
    <source>
        <strain evidence="2">RMSCC 2394</strain>
    </source>
</reference>
<dbReference type="AlphaFoldDB" id="A0A0J7AWA1"/>
<dbReference type="EMBL" id="DS028093">
    <property type="protein sequence ID" value="KMP01642.1"/>
    <property type="molecule type" value="Genomic_DNA"/>
</dbReference>
<protein>
    <submittedName>
        <fullName evidence="1">Uncharacterized protein</fullName>
    </submittedName>
</protein>
<sequence length="105" mass="12212">MSRQSMRGHTLDAHKRDQSVPVYGFARARRGFYIRTWSVLHLTAAWDGLREEVRASQNVKSLPIGGSSFDISSLWIYTEQPRRIRHTKQKSIINELRTWTIQIAS</sequence>
<proteinExistence type="predicted"/>
<organism evidence="1 2">
    <name type="scientific">Coccidioides immitis RMSCC 2394</name>
    <dbReference type="NCBI Taxonomy" id="404692"/>
    <lineage>
        <taxon>Eukaryota</taxon>
        <taxon>Fungi</taxon>
        <taxon>Dikarya</taxon>
        <taxon>Ascomycota</taxon>
        <taxon>Pezizomycotina</taxon>
        <taxon>Eurotiomycetes</taxon>
        <taxon>Eurotiomycetidae</taxon>
        <taxon>Onygenales</taxon>
        <taxon>Onygenaceae</taxon>
        <taxon>Coccidioides</taxon>
    </lineage>
</organism>
<name>A0A0J7AWA1_COCIT</name>
<gene>
    <name evidence="1" type="ORF">CIRG_01781</name>
</gene>
<dbReference type="Proteomes" id="UP000054565">
    <property type="component" value="Unassembled WGS sequence"/>
</dbReference>
<evidence type="ECO:0000313" key="2">
    <source>
        <dbReference type="Proteomes" id="UP000054565"/>
    </source>
</evidence>
<accession>A0A0J7AWA1</accession>